<dbReference type="InterPro" id="IPR036388">
    <property type="entry name" value="WH-like_DNA-bd_sf"/>
</dbReference>
<dbReference type="Gene3D" id="1.10.10.10">
    <property type="entry name" value="Winged helix-like DNA-binding domain superfamily/Winged helix DNA-binding domain"/>
    <property type="match status" value="2"/>
</dbReference>
<keyword evidence="1" id="KW-0805">Transcription regulation</keyword>
<dbReference type="SUPFAM" id="SSF46785">
    <property type="entry name" value="Winged helix' DNA-binding domain"/>
    <property type="match status" value="2"/>
</dbReference>
<dbReference type="InterPro" id="IPR029016">
    <property type="entry name" value="GAF-like_dom_sf"/>
</dbReference>
<proteinExistence type="predicted"/>
<dbReference type="Pfam" id="PF09339">
    <property type="entry name" value="HTH_IclR"/>
    <property type="match status" value="2"/>
</dbReference>
<accession>A0A5C4VQJ2</accession>
<dbReference type="GO" id="GO:0003677">
    <property type="term" value="F:DNA binding"/>
    <property type="evidence" value="ECO:0007669"/>
    <property type="project" value="UniProtKB-KW"/>
</dbReference>
<dbReference type="PANTHER" id="PTHR30136">
    <property type="entry name" value="HELIX-TURN-HELIX TRANSCRIPTIONAL REGULATOR, ICLR FAMILY"/>
    <property type="match status" value="1"/>
</dbReference>
<evidence type="ECO:0000313" key="4">
    <source>
        <dbReference type="EMBL" id="KAB8189773.1"/>
    </source>
</evidence>
<dbReference type="EMBL" id="VDLX02000018">
    <property type="protein sequence ID" value="KAB8189773.1"/>
    <property type="molecule type" value="Genomic_DNA"/>
</dbReference>
<dbReference type="OrthoDB" id="9807558at2"/>
<sequence>MEAAGTLERGLAVLRALTAVPAGRAPTDVAPGRALASVSAGRASTGRAPAGRAHPGRMRATDLVRATGLARSTVDRVVATLVHLGYVRTEGRDLTPAPRLMELAEAYLTCDGLRDPLAPFAERLAEELDESVSLAVRDGDGVRFIGQFTRRRAMSVAFRVGDLLPADRCAAGLVLLGPPAPWAVDDQLIEPGLIAVAMPVRDAEGRAVCAVSVVSHTSRHTAAGLRDHALPRLRETVAHMEAALATPAPTSTDHPATPDTVAEGAPAPARLASAAPDSTDLPRESQPGRAHALEAPAGPDSAAADLPSDRLAGGRESRNGKEELGAGYLQALARGLAVLMSLGSARGGLSAAGAARATGLPKAAVRRSLEALARLGYATCHDGSRYALLPRVMELGCAALSERGFGEVVRPHLADLVARVGQPASVGVLSGDDVLYVARVPAPGIVSVTITVGSRFPAHATSMGRVLLAARDAADPPSPAVAQAARDGYALVDEELEEGVRSIAVPVRGRDGRVVAAVDVTAHAGRASRADLLRDVLPALTETAARMAADLRHLPASP</sequence>
<dbReference type="PANTHER" id="PTHR30136:SF34">
    <property type="entry name" value="TRANSCRIPTIONAL REGULATOR"/>
    <property type="match status" value="1"/>
</dbReference>
<dbReference type="InterPro" id="IPR036390">
    <property type="entry name" value="WH_DNA-bd_sf"/>
</dbReference>
<dbReference type="InterPro" id="IPR005471">
    <property type="entry name" value="Tscrpt_reg_IclR_N"/>
</dbReference>
<dbReference type="RefSeq" id="WP_139635206.1">
    <property type="nucleotide sequence ID" value="NZ_VDLX02000018.1"/>
</dbReference>
<reference evidence="4 5" key="1">
    <citation type="submission" date="2019-10" db="EMBL/GenBank/DDBJ databases">
        <title>Nonomuraea sp. nov., isolated from Phyllanthus amarus.</title>
        <authorList>
            <person name="Klykleung N."/>
            <person name="Tanasupawat S."/>
        </authorList>
    </citation>
    <scope>NUCLEOTIDE SEQUENCE [LARGE SCALE GENOMIC DNA]</scope>
    <source>
        <strain evidence="4 5">PA1-10</strain>
    </source>
</reference>
<keyword evidence="2" id="KW-0238">DNA-binding</keyword>
<evidence type="ECO:0000313" key="5">
    <source>
        <dbReference type="Proteomes" id="UP000312512"/>
    </source>
</evidence>
<evidence type="ECO:0000256" key="1">
    <source>
        <dbReference type="ARBA" id="ARBA00023015"/>
    </source>
</evidence>
<dbReference type="InterPro" id="IPR014757">
    <property type="entry name" value="Tscrpt_reg_IclR_C"/>
</dbReference>
<evidence type="ECO:0000256" key="3">
    <source>
        <dbReference type="ARBA" id="ARBA00023163"/>
    </source>
</evidence>
<dbReference type="PROSITE" id="PS51077">
    <property type="entry name" value="HTH_ICLR"/>
    <property type="match status" value="1"/>
</dbReference>
<protein>
    <submittedName>
        <fullName evidence="4">Helix-turn-helix domain-containing protein</fullName>
    </submittedName>
</protein>
<dbReference type="PROSITE" id="PS51078">
    <property type="entry name" value="ICLR_ED"/>
    <property type="match status" value="2"/>
</dbReference>
<evidence type="ECO:0000256" key="2">
    <source>
        <dbReference type="ARBA" id="ARBA00023125"/>
    </source>
</evidence>
<gene>
    <name evidence="4" type="ORF">FH608_037835</name>
</gene>
<dbReference type="SMART" id="SM00346">
    <property type="entry name" value="HTH_ICLR"/>
    <property type="match status" value="2"/>
</dbReference>
<keyword evidence="3" id="KW-0804">Transcription</keyword>
<organism evidence="4 5">
    <name type="scientific">Nonomuraea phyllanthi</name>
    <dbReference type="NCBI Taxonomy" id="2219224"/>
    <lineage>
        <taxon>Bacteria</taxon>
        <taxon>Bacillati</taxon>
        <taxon>Actinomycetota</taxon>
        <taxon>Actinomycetes</taxon>
        <taxon>Streptosporangiales</taxon>
        <taxon>Streptosporangiaceae</taxon>
        <taxon>Nonomuraea</taxon>
    </lineage>
</organism>
<comment type="caution">
    <text evidence="4">The sequence shown here is derived from an EMBL/GenBank/DDBJ whole genome shotgun (WGS) entry which is preliminary data.</text>
</comment>
<dbReference type="Pfam" id="PF01614">
    <property type="entry name" value="IclR_C"/>
    <property type="match status" value="4"/>
</dbReference>
<dbReference type="GO" id="GO:0045892">
    <property type="term" value="P:negative regulation of DNA-templated transcription"/>
    <property type="evidence" value="ECO:0007669"/>
    <property type="project" value="TreeGrafter"/>
</dbReference>
<name>A0A5C4VQJ2_9ACTN</name>
<keyword evidence="5" id="KW-1185">Reference proteome</keyword>
<dbReference type="SUPFAM" id="SSF55781">
    <property type="entry name" value="GAF domain-like"/>
    <property type="match status" value="2"/>
</dbReference>
<dbReference type="AlphaFoldDB" id="A0A5C4VQJ2"/>
<dbReference type="GO" id="GO:0003700">
    <property type="term" value="F:DNA-binding transcription factor activity"/>
    <property type="evidence" value="ECO:0007669"/>
    <property type="project" value="TreeGrafter"/>
</dbReference>
<dbReference type="InterPro" id="IPR050707">
    <property type="entry name" value="HTH_MetabolicPath_Reg"/>
</dbReference>
<dbReference type="Proteomes" id="UP000312512">
    <property type="component" value="Unassembled WGS sequence"/>
</dbReference>
<dbReference type="Gene3D" id="3.30.450.40">
    <property type="match status" value="4"/>
</dbReference>